<accession>A0A1G2ILC3</accession>
<evidence type="ECO:0000256" key="8">
    <source>
        <dbReference type="ARBA" id="ARBA00023315"/>
    </source>
</evidence>
<gene>
    <name evidence="10" type="ORF">A3G45_00885</name>
</gene>
<dbReference type="Pfam" id="PF06130">
    <property type="entry name" value="PTAC"/>
    <property type="match status" value="1"/>
</dbReference>
<dbReference type="PANTHER" id="PTHR39453">
    <property type="entry name" value="PHOSPHATE PROPANOYLTRANSFERASE"/>
    <property type="match status" value="1"/>
</dbReference>
<dbReference type="GO" id="GO:0016747">
    <property type="term" value="F:acyltransferase activity, transferring groups other than amino-acyl groups"/>
    <property type="evidence" value="ECO:0007669"/>
    <property type="project" value="InterPro"/>
</dbReference>
<evidence type="ECO:0000256" key="1">
    <source>
        <dbReference type="ARBA" id="ARBA00001947"/>
    </source>
</evidence>
<comment type="cofactor">
    <cofactor evidence="1">
        <name>Zn(2+)</name>
        <dbReference type="ChEBI" id="CHEBI:29105"/>
    </cofactor>
</comment>
<evidence type="ECO:0000256" key="9">
    <source>
        <dbReference type="PIRNR" id="PIRNR010130"/>
    </source>
</evidence>
<keyword evidence="8 9" id="KW-0012">Acyltransferase</keyword>
<dbReference type="NCBIfam" id="NF011652">
    <property type="entry name" value="PRK15070.1"/>
    <property type="match status" value="1"/>
</dbReference>
<dbReference type="Proteomes" id="UP000178632">
    <property type="component" value="Unassembled WGS sequence"/>
</dbReference>
<dbReference type="InterPro" id="IPR008300">
    <property type="entry name" value="PTAC"/>
</dbReference>
<comment type="pathway">
    <text evidence="9">Polyol metabolism; 1,2-propanediol degradation.</text>
</comment>
<comment type="function">
    <text evidence="9">Involved in 1,2-propanediol (1,2-PD) degradation by catalyzing the conversion of propanoyl-CoA to propanoyl-phosphate.</text>
</comment>
<evidence type="ECO:0000256" key="3">
    <source>
        <dbReference type="ARBA" id="ARBA00012206"/>
    </source>
</evidence>
<dbReference type="AlphaFoldDB" id="A0A1G2ILC3"/>
<keyword evidence="5 9" id="KW-0808">Transferase</keyword>
<comment type="similarity">
    <text evidence="2 9">Belongs to the PduL family.</text>
</comment>
<evidence type="ECO:0000313" key="11">
    <source>
        <dbReference type="Proteomes" id="UP000178632"/>
    </source>
</evidence>
<evidence type="ECO:0000256" key="4">
    <source>
        <dbReference type="ARBA" id="ARBA00020837"/>
    </source>
</evidence>
<evidence type="ECO:0000256" key="5">
    <source>
        <dbReference type="ARBA" id="ARBA00022679"/>
    </source>
</evidence>
<protein>
    <recommendedName>
        <fullName evidence="4 9">Phosphate propanoyltransferase</fullName>
        <ecNumber evidence="3 9">2.3.1.222</ecNumber>
    </recommendedName>
</protein>
<proteinExistence type="inferred from homology"/>
<dbReference type="GO" id="GO:0046872">
    <property type="term" value="F:metal ion binding"/>
    <property type="evidence" value="ECO:0007669"/>
    <property type="project" value="UniProtKB-KW"/>
</dbReference>
<evidence type="ECO:0000313" key="10">
    <source>
        <dbReference type="EMBL" id="OGZ75311.1"/>
    </source>
</evidence>
<sequence length="195" mass="21510">MIKIPVEVSARHLHLSQKDLETVFGIGYQLKKKKDLSQPSDFAAEEFLNLKNGNKIIKGVRVVGPVRKDTQVEISKTDAFYLGINPPVKLSGDIDGTPGITLIGPKGEINLEKGLIIAERHIHCATDEAKKLKLKKGVEVSVKIESERPVTFHNIKIRIRDDYKFCLHIDTDEGNAAGINKIGEGVLIIPAEAEI</sequence>
<dbReference type="PIRSF" id="PIRSF010130">
    <property type="entry name" value="PduL"/>
    <property type="match status" value="1"/>
</dbReference>
<evidence type="ECO:0000256" key="2">
    <source>
        <dbReference type="ARBA" id="ARBA00007342"/>
    </source>
</evidence>
<evidence type="ECO:0000256" key="7">
    <source>
        <dbReference type="ARBA" id="ARBA00022833"/>
    </source>
</evidence>
<dbReference type="UniPathway" id="UPA00621"/>
<evidence type="ECO:0000256" key="6">
    <source>
        <dbReference type="ARBA" id="ARBA00022723"/>
    </source>
</evidence>
<dbReference type="EMBL" id="MHPE01000051">
    <property type="protein sequence ID" value="OGZ75311.1"/>
    <property type="molecule type" value="Genomic_DNA"/>
</dbReference>
<keyword evidence="6" id="KW-0479">Metal-binding</keyword>
<dbReference type="PANTHER" id="PTHR39453:SF1">
    <property type="entry name" value="PHOSPHATE PROPANOYLTRANSFERASE"/>
    <property type="match status" value="1"/>
</dbReference>
<comment type="caution">
    <text evidence="10">The sequence shown here is derived from an EMBL/GenBank/DDBJ whole genome shotgun (WGS) entry which is preliminary data.</text>
</comment>
<keyword evidence="7" id="KW-0862">Zinc</keyword>
<organism evidence="10 11">
    <name type="scientific">Candidatus Staskawiczbacteria bacterium RIFCSPLOWO2_12_FULL_37_15</name>
    <dbReference type="NCBI Taxonomy" id="1802218"/>
    <lineage>
        <taxon>Bacteria</taxon>
        <taxon>Candidatus Staskawicziibacteriota</taxon>
    </lineage>
</organism>
<comment type="catalytic activity">
    <reaction evidence="9">
        <text>propanoyl-CoA + phosphate = propanoyl phosphate + CoA</text>
        <dbReference type="Rhea" id="RHEA:28046"/>
        <dbReference type="ChEBI" id="CHEBI:43474"/>
        <dbReference type="ChEBI" id="CHEBI:57287"/>
        <dbReference type="ChEBI" id="CHEBI:57392"/>
        <dbReference type="ChEBI" id="CHEBI:58933"/>
        <dbReference type="EC" id="2.3.1.222"/>
    </reaction>
</comment>
<reference evidence="10 11" key="1">
    <citation type="journal article" date="2016" name="Nat. Commun.">
        <title>Thousands of microbial genomes shed light on interconnected biogeochemical processes in an aquifer system.</title>
        <authorList>
            <person name="Anantharaman K."/>
            <person name="Brown C.T."/>
            <person name="Hug L.A."/>
            <person name="Sharon I."/>
            <person name="Castelle C.J."/>
            <person name="Probst A.J."/>
            <person name="Thomas B.C."/>
            <person name="Singh A."/>
            <person name="Wilkins M.J."/>
            <person name="Karaoz U."/>
            <person name="Brodie E.L."/>
            <person name="Williams K.H."/>
            <person name="Hubbard S.S."/>
            <person name="Banfield J.F."/>
        </authorList>
    </citation>
    <scope>NUCLEOTIDE SEQUENCE [LARGE SCALE GENOMIC DNA]</scope>
</reference>
<dbReference type="GO" id="GO:0051144">
    <property type="term" value="P:1,2-propanediol catabolic process"/>
    <property type="evidence" value="ECO:0007669"/>
    <property type="project" value="UniProtKB-UniPathway"/>
</dbReference>
<dbReference type="EC" id="2.3.1.222" evidence="3 9"/>
<name>A0A1G2ILC3_9BACT</name>